<gene>
    <name evidence="6" type="ORF">NSA23_12330</name>
</gene>
<dbReference type="GO" id="GO:0016020">
    <property type="term" value="C:membrane"/>
    <property type="evidence" value="ECO:0007669"/>
    <property type="project" value="GOC"/>
</dbReference>
<accession>A0A9X2MKN0</accession>
<keyword evidence="7" id="KW-1185">Reference proteome</keyword>
<dbReference type="GO" id="GO:0016758">
    <property type="term" value="F:hexosyltransferase activity"/>
    <property type="evidence" value="ECO:0007669"/>
    <property type="project" value="InterPro"/>
</dbReference>
<evidence type="ECO:0000313" key="7">
    <source>
        <dbReference type="Proteomes" id="UP001142078"/>
    </source>
</evidence>
<dbReference type="InterPro" id="IPR001296">
    <property type="entry name" value="Glyco_trans_1"/>
</dbReference>
<evidence type="ECO:0000259" key="5">
    <source>
        <dbReference type="Pfam" id="PF06925"/>
    </source>
</evidence>
<proteinExistence type="inferred from homology"/>
<reference evidence="6" key="1">
    <citation type="submission" date="2022-07" db="EMBL/GenBank/DDBJ databases">
        <title>Enhanced cultured diversity of the mouse gut microbiota enables custom-made synthetic communities.</title>
        <authorList>
            <person name="Afrizal A."/>
        </authorList>
    </citation>
    <scope>NUCLEOTIDE SEQUENCE</scope>
    <source>
        <strain evidence="6">DSM 29482</strain>
    </source>
</reference>
<comment type="similarity">
    <text evidence="1">Belongs to the glycosyltransferase 28 family.</text>
</comment>
<keyword evidence="2 6" id="KW-0328">Glycosyltransferase</keyword>
<dbReference type="Pfam" id="PF00534">
    <property type="entry name" value="Glycos_transf_1"/>
    <property type="match status" value="1"/>
</dbReference>
<evidence type="ECO:0000313" key="6">
    <source>
        <dbReference type="EMBL" id="MCR2044892.1"/>
    </source>
</evidence>
<dbReference type="InterPro" id="IPR050519">
    <property type="entry name" value="Glycosyltransf_28_UgtP"/>
</dbReference>
<dbReference type="GO" id="GO:0009247">
    <property type="term" value="P:glycolipid biosynthetic process"/>
    <property type="evidence" value="ECO:0007669"/>
    <property type="project" value="InterPro"/>
</dbReference>
<feature type="domain" description="Glycosyl transferase family 1" evidence="4">
    <location>
        <begin position="188"/>
        <end position="346"/>
    </location>
</feature>
<organism evidence="6 7">
    <name type="scientific">Anaerosalibacter massiliensis</name>
    <dbReference type="NCBI Taxonomy" id="1347392"/>
    <lineage>
        <taxon>Bacteria</taxon>
        <taxon>Bacillati</taxon>
        <taxon>Bacillota</taxon>
        <taxon>Tissierellia</taxon>
        <taxon>Tissierellales</taxon>
        <taxon>Sporanaerobacteraceae</taxon>
        <taxon>Anaerosalibacter</taxon>
    </lineage>
</organism>
<sequence length="377" mass="42927">MKKVLIFTASIGGGHNEAASCLEKEFVKHGFIAKKRDALWEVNRKLESVIFHSYKILIDKFPKVYGNLYDISNKRKTNKLMTELVLKISKNKIYNIILEEKPDLIISTHCFVIGAIGYLKEEGLIDIPFISVVTDFQAHQTYINKNVDAYIVSSDHIKESLARHGISRDKIFSYGIPIKNEFLNRTDKKPIKKKAFQILLMAGSLGHKDMKKVLKGITNINDNYRIVVVCGNNEKLRESIQKDYANLIQRQKIILYGFTRNIPDIMESSDIIITKPGGLTVSEAIAKKLPIVVPYYIPGHEKENLDFLIKSGLAIYVDGIDNLKELIKSIMRDPKKLDDIKKNMEKACNGFCPDNIVYLGENLIEDFNYGMVFSNGF</sequence>
<dbReference type="RefSeq" id="WP_257490587.1">
    <property type="nucleotide sequence ID" value="NZ_JANJZL010000009.1"/>
</dbReference>
<feature type="domain" description="Diacylglycerol glucosyltransferase N-terminal" evidence="5">
    <location>
        <begin position="15"/>
        <end position="178"/>
    </location>
</feature>
<evidence type="ECO:0000256" key="3">
    <source>
        <dbReference type="ARBA" id="ARBA00022679"/>
    </source>
</evidence>
<evidence type="ECO:0000256" key="1">
    <source>
        <dbReference type="ARBA" id="ARBA00006962"/>
    </source>
</evidence>
<dbReference type="Gene3D" id="3.40.50.2000">
    <property type="entry name" value="Glycogen Phosphorylase B"/>
    <property type="match status" value="2"/>
</dbReference>
<dbReference type="SUPFAM" id="SSF53756">
    <property type="entry name" value="UDP-Glycosyltransferase/glycogen phosphorylase"/>
    <property type="match status" value="1"/>
</dbReference>
<keyword evidence="3 6" id="KW-0808">Transferase</keyword>
<evidence type="ECO:0000259" key="4">
    <source>
        <dbReference type="Pfam" id="PF00534"/>
    </source>
</evidence>
<dbReference type="InterPro" id="IPR009695">
    <property type="entry name" value="Diacylglyc_glucosyltr_N"/>
</dbReference>
<dbReference type="Proteomes" id="UP001142078">
    <property type="component" value="Unassembled WGS sequence"/>
</dbReference>
<dbReference type="PANTHER" id="PTHR43025:SF3">
    <property type="entry name" value="MONOGALACTOSYLDIACYLGLYCEROL SYNTHASE 1, CHLOROPLASTIC"/>
    <property type="match status" value="1"/>
</dbReference>
<dbReference type="EMBL" id="JANJZL010000009">
    <property type="protein sequence ID" value="MCR2044892.1"/>
    <property type="molecule type" value="Genomic_DNA"/>
</dbReference>
<dbReference type="PANTHER" id="PTHR43025">
    <property type="entry name" value="MONOGALACTOSYLDIACYLGLYCEROL SYNTHASE"/>
    <property type="match status" value="1"/>
</dbReference>
<dbReference type="EC" id="2.4.-.-" evidence="6"/>
<comment type="caution">
    <text evidence="6">The sequence shown here is derived from an EMBL/GenBank/DDBJ whole genome shotgun (WGS) entry which is preliminary data.</text>
</comment>
<protein>
    <submittedName>
        <fullName evidence="6">Glycosyltransferase</fullName>
        <ecNumber evidence="6">2.4.-.-</ecNumber>
    </submittedName>
</protein>
<dbReference type="Pfam" id="PF06925">
    <property type="entry name" value="MGDG_synth"/>
    <property type="match status" value="1"/>
</dbReference>
<dbReference type="AlphaFoldDB" id="A0A9X2MKN0"/>
<name>A0A9X2MKN0_9FIRM</name>
<evidence type="ECO:0000256" key="2">
    <source>
        <dbReference type="ARBA" id="ARBA00022676"/>
    </source>
</evidence>